<name>A0ABR2W6F6_9FUNG</name>
<evidence type="ECO:0000259" key="1">
    <source>
        <dbReference type="PROSITE" id="PS50287"/>
    </source>
</evidence>
<gene>
    <name evidence="2" type="ORF">K7432_003279</name>
</gene>
<comment type="caution">
    <text evidence="2">The sequence shown here is derived from an EMBL/GenBank/DDBJ whole genome shotgun (WGS) entry which is preliminary data.</text>
</comment>
<reference evidence="2 3" key="1">
    <citation type="submission" date="2023-04" db="EMBL/GenBank/DDBJ databases">
        <title>Genome of Basidiobolus ranarum AG-B5.</title>
        <authorList>
            <person name="Stajich J.E."/>
            <person name="Carter-House D."/>
            <person name="Gryganskyi A."/>
        </authorList>
    </citation>
    <scope>NUCLEOTIDE SEQUENCE [LARGE SCALE GENOMIC DNA]</scope>
    <source>
        <strain evidence="2 3">AG-B5</strain>
    </source>
</reference>
<dbReference type="PROSITE" id="PS50287">
    <property type="entry name" value="SRCR_2"/>
    <property type="match status" value="1"/>
</dbReference>
<dbReference type="Proteomes" id="UP001479436">
    <property type="component" value="Unassembled WGS sequence"/>
</dbReference>
<sequence>MDFPELIRKLVKDIETQNPYSKKFTDYHLREWTPLIYTLKPSWTSSEFTTFTDVLLAVICSTQQCGLSEVASIQFNCRFTLEVLSSSLWECICPDSYTSLLRMIHQVQTEEEEFICRSLLYEFFLEHIKSGGIQSPVLSWILNFLLEECSQFFFEFPGTEDIREEFLTTLGRISLISGYDDVELKDTVDRCIARFDRREFVDHVQLQIQKHISTKLRMCIDELEQLVNTPSRMQQTAWHLSKILTSKDIYDCAPLRFLIQYYAGEFPDQVYPTIDYMRVLGTFGKQETQKLKPPKWLTIFCSSSFDLIKFEVDLGLGMESMLEEDFDNWIDFSDFEDLWKPDDLNIAILSNHCEYNHRLVVLEIGEILGNTLNSRMYSRLLSALGLISNNLSINTDNMEETQELSRLLLDVWIHSIQHSNTIFHRLGEDLEFEKYFKIACGTFIWTWNFNLSTSINTDSHLILLLNRLIQLHEYYEKHMTSSYSTLLACLINKLAMECPLESLQTETISDVVKLYPNLLWLIRERLDNQSSI</sequence>
<dbReference type="InterPro" id="IPR001190">
    <property type="entry name" value="SRCR"/>
</dbReference>
<evidence type="ECO:0000313" key="2">
    <source>
        <dbReference type="EMBL" id="KAK9721617.1"/>
    </source>
</evidence>
<proteinExistence type="predicted"/>
<dbReference type="EMBL" id="JASJQH010006974">
    <property type="protein sequence ID" value="KAK9721617.1"/>
    <property type="molecule type" value="Genomic_DNA"/>
</dbReference>
<feature type="domain" description="SRCR" evidence="1">
    <location>
        <begin position="67"/>
        <end position="119"/>
    </location>
</feature>
<accession>A0ABR2W6F6</accession>
<keyword evidence="3" id="KW-1185">Reference proteome</keyword>
<evidence type="ECO:0000313" key="3">
    <source>
        <dbReference type="Proteomes" id="UP001479436"/>
    </source>
</evidence>
<protein>
    <recommendedName>
        <fullName evidence="1">SRCR domain-containing protein</fullName>
    </recommendedName>
</protein>
<organism evidence="2 3">
    <name type="scientific">Basidiobolus ranarum</name>
    <dbReference type="NCBI Taxonomy" id="34480"/>
    <lineage>
        <taxon>Eukaryota</taxon>
        <taxon>Fungi</taxon>
        <taxon>Fungi incertae sedis</taxon>
        <taxon>Zoopagomycota</taxon>
        <taxon>Entomophthoromycotina</taxon>
        <taxon>Basidiobolomycetes</taxon>
        <taxon>Basidiobolales</taxon>
        <taxon>Basidiobolaceae</taxon>
        <taxon>Basidiobolus</taxon>
    </lineage>
</organism>